<dbReference type="InterPro" id="IPR001045">
    <property type="entry name" value="Spermi_synthase"/>
</dbReference>
<evidence type="ECO:0000256" key="2">
    <source>
        <dbReference type="ARBA" id="ARBA00022679"/>
    </source>
</evidence>
<evidence type="ECO:0000259" key="6">
    <source>
        <dbReference type="PROSITE" id="PS51006"/>
    </source>
</evidence>
<dbReference type="Pfam" id="PF01564">
    <property type="entry name" value="Spermine_synth"/>
    <property type="match status" value="1"/>
</dbReference>
<dbReference type="RefSeq" id="WP_349181126.1">
    <property type="nucleotide sequence ID" value="NZ_JBBNGS010000001.1"/>
</dbReference>
<dbReference type="NCBIfam" id="NF037959">
    <property type="entry name" value="MFS_SpdSyn"/>
    <property type="match status" value="1"/>
</dbReference>
<evidence type="ECO:0000313" key="7">
    <source>
        <dbReference type="EMBL" id="MEQ2636762.1"/>
    </source>
</evidence>
<dbReference type="SUPFAM" id="SSF53335">
    <property type="entry name" value="S-adenosyl-L-methionine-dependent methyltransferases"/>
    <property type="match status" value="1"/>
</dbReference>
<dbReference type="PANTHER" id="PTHR11558:SF11">
    <property type="entry name" value="SPERMIDINE SYNTHASE"/>
    <property type="match status" value="1"/>
</dbReference>
<dbReference type="Proteomes" id="UP001478817">
    <property type="component" value="Unassembled WGS sequence"/>
</dbReference>
<reference evidence="7 8" key="1">
    <citation type="submission" date="2024-04" db="EMBL/GenBank/DDBJ databases">
        <title>Human intestinal bacterial collection.</title>
        <authorList>
            <person name="Pauvert C."/>
            <person name="Hitch T.C.A."/>
            <person name="Clavel T."/>
        </authorList>
    </citation>
    <scope>NUCLEOTIDE SEQUENCE [LARGE SCALE GENOMIC DNA]</scope>
    <source>
        <strain evidence="7 8">CLA-AA-H197</strain>
    </source>
</reference>
<name>A0ABV1ICY6_9ACTN</name>
<dbReference type="InterPro" id="IPR029063">
    <property type="entry name" value="SAM-dependent_MTases_sf"/>
</dbReference>
<protein>
    <submittedName>
        <fullName evidence="7">Fused MFS/spermidine synthase</fullName>
    </submittedName>
</protein>
<gene>
    <name evidence="7" type="ORF">AAAT05_00135</name>
</gene>
<accession>A0ABV1ICY6</accession>
<comment type="similarity">
    <text evidence="1">Belongs to the spermidine/spermine synthase family.</text>
</comment>
<keyword evidence="3 4" id="KW-0620">Polyamine biosynthesis</keyword>
<sequence length="258" mass="27041">MAGKKNMRVAALAAGAAAAGAAAAAICALRRLDPHPLRGGGLVYTTRGPQGEPVRVLRRGGVFQSATYLGEKCLEPVFEYYRAFGDVLGRAPEARRVLVVGGGGCSFPKLVALERPSACVDVVEIDPCVVDAAGRWFYVGEAARRMRDNGGDLRLLCADGRAFLDAAPTASYDMIALDAFAGAAPVAALADEGCARACRRALAPGGVVAANVVTPAGDATFLRDLCCAFEAVFEQVELLPCEDDAWGADDNYLMVAWR</sequence>
<feature type="chain" id="PRO_5046671043" evidence="5">
    <location>
        <begin position="25"/>
        <end position="258"/>
    </location>
</feature>
<evidence type="ECO:0000256" key="5">
    <source>
        <dbReference type="SAM" id="SignalP"/>
    </source>
</evidence>
<feature type="domain" description="PABS" evidence="6">
    <location>
        <begin position="92"/>
        <end position="258"/>
    </location>
</feature>
<evidence type="ECO:0000313" key="8">
    <source>
        <dbReference type="Proteomes" id="UP001478817"/>
    </source>
</evidence>
<organism evidence="7 8">
    <name type="scientific">Paratractidigestivibacter faecalis</name>
    <dbReference type="NCBI Taxonomy" id="2292441"/>
    <lineage>
        <taxon>Bacteria</taxon>
        <taxon>Bacillati</taxon>
        <taxon>Actinomycetota</taxon>
        <taxon>Coriobacteriia</taxon>
        <taxon>Coriobacteriales</taxon>
        <taxon>Atopobiaceae</taxon>
        <taxon>Paratractidigestivibacter</taxon>
    </lineage>
</organism>
<comment type="caution">
    <text evidence="7">The sequence shown here is derived from an EMBL/GenBank/DDBJ whole genome shotgun (WGS) entry which is preliminary data.</text>
</comment>
<evidence type="ECO:0000256" key="1">
    <source>
        <dbReference type="ARBA" id="ARBA00007867"/>
    </source>
</evidence>
<evidence type="ECO:0000256" key="3">
    <source>
        <dbReference type="ARBA" id="ARBA00023115"/>
    </source>
</evidence>
<dbReference type="PROSITE" id="PS51006">
    <property type="entry name" value="PABS_2"/>
    <property type="match status" value="1"/>
</dbReference>
<proteinExistence type="inferred from homology"/>
<keyword evidence="2 4" id="KW-0808">Transferase</keyword>
<dbReference type="PANTHER" id="PTHR11558">
    <property type="entry name" value="SPERMIDINE/SPERMINE SYNTHASE"/>
    <property type="match status" value="1"/>
</dbReference>
<feature type="signal peptide" evidence="5">
    <location>
        <begin position="1"/>
        <end position="24"/>
    </location>
</feature>
<dbReference type="InterPro" id="IPR030374">
    <property type="entry name" value="PABS"/>
</dbReference>
<feature type="active site" description="Proton acceptor" evidence="4">
    <location>
        <position position="178"/>
    </location>
</feature>
<dbReference type="Gene3D" id="3.40.50.150">
    <property type="entry name" value="Vaccinia Virus protein VP39"/>
    <property type="match status" value="1"/>
</dbReference>
<dbReference type="EMBL" id="JBBNGS010000001">
    <property type="protein sequence ID" value="MEQ2636762.1"/>
    <property type="molecule type" value="Genomic_DNA"/>
</dbReference>
<keyword evidence="8" id="KW-1185">Reference proteome</keyword>
<evidence type="ECO:0000256" key="4">
    <source>
        <dbReference type="PROSITE-ProRule" id="PRU00354"/>
    </source>
</evidence>
<keyword evidence="5" id="KW-0732">Signal</keyword>